<keyword evidence="2" id="KW-1185">Reference proteome</keyword>
<proteinExistence type="predicted"/>
<evidence type="ECO:0000313" key="2">
    <source>
        <dbReference type="Proteomes" id="UP000441399"/>
    </source>
</evidence>
<dbReference type="OrthoDB" id="6335332at2"/>
<dbReference type="AlphaFoldDB" id="A0A5S9QYP7"/>
<accession>A0A5S9QYP7</accession>
<name>A0A5S9QYP7_9GAMM</name>
<gene>
    <name evidence="1" type="ORF">OPDIPICF_02930</name>
</gene>
<evidence type="ECO:0008006" key="3">
    <source>
        <dbReference type="Google" id="ProtNLM"/>
    </source>
</evidence>
<dbReference type="Proteomes" id="UP000441399">
    <property type="component" value="Unassembled WGS sequence"/>
</dbReference>
<evidence type="ECO:0000313" key="1">
    <source>
        <dbReference type="EMBL" id="CAA0123972.1"/>
    </source>
</evidence>
<protein>
    <recommendedName>
        <fullName evidence="3">N-acetyltransferase domain-containing protein</fullName>
    </recommendedName>
</protein>
<organism evidence="1 2">
    <name type="scientific">BD1-7 clade bacterium</name>
    <dbReference type="NCBI Taxonomy" id="2029982"/>
    <lineage>
        <taxon>Bacteria</taxon>
        <taxon>Pseudomonadati</taxon>
        <taxon>Pseudomonadota</taxon>
        <taxon>Gammaproteobacteria</taxon>
        <taxon>Cellvibrionales</taxon>
        <taxon>Spongiibacteraceae</taxon>
        <taxon>BD1-7 clade</taxon>
    </lineage>
</organism>
<dbReference type="EMBL" id="CACSIO010000056">
    <property type="protein sequence ID" value="CAA0123972.1"/>
    <property type="molecule type" value="Genomic_DNA"/>
</dbReference>
<sequence>MAFNDVELKVLDCRSAAQTAPFRSLTYAAMQHLFDPMIADQVCAVGLSVGDAPVGLALARRNGDVEWEMASFFIQGFWNTEEQRQRLFECLVNAVNLPNGRGYYLFTLSEADGDRDWQQLKKLGWHTPVYRGVSCEVGMDDAVICPWIVSATLPEAYRIVEWGDLDVNALSTLKQNLPTLLDQYHPTIDPFHHLDGADPALSLALVKNNTIVGWHIVHRLDDAVVRWSCSCILDRTRRRTWIFSLWKDAIFRQQAMGVERFIFVVQSRQPIMAQFAVRRLKPAGTRISGLYHAMYG</sequence>
<reference evidence="1 2" key="1">
    <citation type="submission" date="2019-11" db="EMBL/GenBank/DDBJ databases">
        <authorList>
            <person name="Holert J."/>
        </authorList>
    </citation>
    <scope>NUCLEOTIDE SEQUENCE [LARGE SCALE GENOMIC DNA]</scope>
    <source>
        <strain evidence="1">SB11_3</strain>
    </source>
</reference>